<dbReference type="InterPro" id="IPR017972">
    <property type="entry name" value="Cyt_P450_CS"/>
</dbReference>
<dbReference type="PROSITE" id="PS00086">
    <property type="entry name" value="CYTOCHROME_P450"/>
    <property type="match status" value="1"/>
</dbReference>
<evidence type="ECO:0008006" key="12">
    <source>
        <dbReference type="Google" id="ProtNLM"/>
    </source>
</evidence>
<dbReference type="KEGG" id="hro:HELRODRAFT_178375"/>
<evidence type="ECO:0000256" key="3">
    <source>
        <dbReference type="ARBA" id="ARBA00022723"/>
    </source>
</evidence>
<dbReference type="InParanoid" id="T1FD39"/>
<reference evidence="10" key="3">
    <citation type="submission" date="2015-06" db="UniProtKB">
        <authorList>
            <consortium name="EnsemblMetazoa"/>
        </authorList>
    </citation>
    <scope>IDENTIFICATION</scope>
</reference>
<name>T1FD39_HELRO</name>
<evidence type="ECO:0000256" key="5">
    <source>
        <dbReference type="ARBA" id="ARBA00023004"/>
    </source>
</evidence>
<dbReference type="OMA" id="HEMEIFI"/>
<keyword evidence="6 8" id="KW-0503">Monooxygenase</keyword>
<dbReference type="eggNOG" id="KOG0156">
    <property type="taxonomic scope" value="Eukaryota"/>
</dbReference>
<dbReference type="GO" id="GO:0005506">
    <property type="term" value="F:iron ion binding"/>
    <property type="evidence" value="ECO:0007669"/>
    <property type="project" value="InterPro"/>
</dbReference>
<keyword evidence="3 7" id="KW-0479">Metal-binding</keyword>
<dbReference type="InterPro" id="IPR002401">
    <property type="entry name" value="Cyt_P450_E_grp-I"/>
</dbReference>
<dbReference type="SUPFAM" id="SSF48264">
    <property type="entry name" value="Cytochrome P450"/>
    <property type="match status" value="1"/>
</dbReference>
<feature type="binding site" description="axial binding residue" evidence="7">
    <location>
        <position position="52"/>
    </location>
    <ligand>
        <name>heme</name>
        <dbReference type="ChEBI" id="CHEBI:30413"/>
    </ligand>
    <ligandPart>
        <name>Fe</name>
        <dbReference type="ChEBI" id="CHEBI:18248"/>
    </ligandPart>
</feature>
<evidence type="ECO:0000256" key="8">
    <source>
        <dbReference type="RuleBase" id="RU000461"/>
    </source>
</evidence>
<protein>
    <recommendedName>
        <fullName evidence="12">Cytochrome P450</fullName>
    </recommendedName>
</protein>
<dbReference type="InterPro" id="IPR001128">
    <property type="entry name" value="Cyt_P450"/>
</dbReference>
<dbReference type="PANTHER" id="PTHR24303">
    <property type="entry name" value="HEME-BINDING MONOOXYGENASE FAMILY"/>
    <property type="match status" value="1"/>
</dbReference>
<gene>
    <name evidence="10" type="primary">20206738</name>
    <name evidence="9" type="ORF">HELRODRAFT_178375</name>
</gene>
<keyword evidence="5 7" id="KW-0408">Iron</keyword>
<dbReference type="PANTHER" id="PTHR24303:SF31">
    <property type="entry name" value="CYTOCHROME P450 307A1-RELATED"/>
    <property type="match status" value="1"/>
</dbReference>
<dbReference type="PRINTS" id="PR00463">
    <property type="entry name" value="EP450I"/>
</dbReference>
<dbReference type="GO" id="GO:0020037">
    <property type="term" value="F:heme binding"/>
    <property type="evidence" value="ECO:0007669"/>
    <property type="project" value="InterPro"/>
</dbReference>
<keyword evidence="11" id="KW-1185">Reference proteome</keyword>
<dbReference type="EMBL" id="AMQM01006409">
    <property type="status" value="NOT_ANNOTATED_CDS"/>
    <property type="molecule type" value="Genomic_DNA"/>
</dbReference>
<dbReference type="Gene3D" id="1.10.630.10">
    <property type="entry name" value="Cytochrome P450"/>
    <property type="match status" value="1"/>
</dbReference>
<organism evidence="10 11">
    <name type="scientific">Helobdella robusta</name>
    <name type="common">Californian leech</name>
    <dbReference type="NCBI Taxonomy" id="6412"/>
    <lineage>
        <taxon>Eukaryota</taxon>
        <taxon>Metazoa</taxon>
        <taxon>Spiralia</taxon>
        <taxon>Lophotrochozoa</taxon>
        <taxon>Annelida</taxon>
        <taxon>Clitellata</taxon>
        <taxon>Hirudinea</taxon>
        <taxon>Rhynchobdellida</taxon>
        <taxon>Glossiphoniidae</taxon>
        <taxon>Helobdella</taxon>
    </lineage>
</organism>
<proteinExistence type="inferred from homology"/>
<comment type="cofactor">
    <cofactor evidence="1 7">
        <name>heme</name>
        <dbReference type="ChEBI" id="CHEBI:30413"/>
    </cofactor>
</comment>
<evidence type="ECO:0000256" key="6">
    <source>
        <dbReference type="ARBA" id="ARBA00023033"/>
    </source>
</evidence>
<dbReference type="EMBL" id="KB097417">
    <property type="protein sequence ID" value="ESN97252.1"/>
    <property type="molecule type" value="Genomic_DNA"/>
</dbReference>
<sequence length="112" mass="12795">MPRYIHHNPDLWRDPFHFDPTRFIDPQTNDVFGSKSTVLRNLLSFSRGPRACLGGPLAMARFFLMVTNLVQNFTMEPRSSDAHDLSSCDPRNVELGLVSRPPSYSVRFIARS</sequence>
<dbReference type="GO" id="GO:0016705">
    <property type="term" value="F:oxidoreductase activity, acting on paired donors, with incorporation or reduction of molecular oxygen"/>
    <property type="evidence" value="ECO:0007669"/>
    <property type="project" value="InterPro"/>
</dbReference>
<dbReference type="Proteomes" id="UP000015101">
    <property type="component" value="Unassembled WGS sequence"/>
</dbReference>
<reference evidence="9 11" key="2">
    <citation type="journal article" date="2013" name="Nature">
        <title>Insights into bilaterian evolution from three spiralian genomes.</title>
        <authorList>
            <person name="Simakov O."/>
            <person name="Marletaz F."/>
            <person name="Cho S.J."/>
            <person name="Edsinger-Gonzales E."/>
            <person name="Havlak P."/>
            <person name="Hellsten U."/>
            <person name="Kuo D.H."/>
            <person name="Larsson T."/>
            <person name="Lv J."/>
            <person name="Arendt D."/>
            <person name="Savage R."/>
            <person name="Osoegawa K."/>
            <person name="de Jong P."/>
            <person name="Grimwood J."/>
            <person name="Chapman J.A."/>
            <person name="Shapiro H."/>
            <person name="Aerts A."/>
            <person name="Otillar R.P."/>
            <person name="Terry A.Y."/>
            <person name="Boore J.L."/>
            <person name="Grigoriev I.V."/>
            <person name="Lindberg D.R."/>
            <person name="Seaver E.C."/>
            <person name="Weisblat D.A."/>
            <person name="Putnam N.H."/>
            <person name="Rokhsar D.S."/>
        </authorList>
    </citation>
    <scope>NUCLEOTIDE SEQUENCE</scope>
</reference>
<dbReference type="RefSeq" id="XP_009024729.1">
    <property type="nucleotide sequence ID" value="XM_009026481.1"/>
</dbReference>
<keyword evidence="4 8" id="KW-0560">Oxidoreductase</keyword>
<dbReference type="GeneID" id="20206738"/>
<evidence type="ECO:0000313" key="9">
    <source>
        <dbReference type="EMBL" id="ESN97252.1"/>
    </source>
</evidence>
<evidence type="ECO:0000256" key="1">
    <source>
        <dbReference type="ARBA" id="ARBA00001971"/>
    </source>
</evidence>
<keyword evidence="7 8" id="KW-0349">Heme</keyword>
<dbReference type="OrthoDB" id="6283414at2759"/>
<evidence type="ECO:0000256" key="4">
    <source>
        <dbReference type="ARBA" id="ARBA00023002"/>
    </source>
</evidence>
<accession>T1FD39</accession>
<dbReference type="HOGENOM" id="CLU_2148536_0_0_1"/>
<dbReference type="STRING" id="6412.T1FD39"/>
<dbReference type="Pfam" id="PF00067">
    <property type="entry name" value="p450"/>
    <property type="match status" value="1"/>
</dbReference>
<evidence type="ECO:0000256" key="2">
    <source>
        <dbReference type="ARBA" id="ARBA00010617"/>
    </source>
</evidence>
<evidence type="ECO:0000313" key="10">
    <source>
        <dbReference type="EnsemblMetazoa" id="HelroP178375"/>
    </source>
</evidence>
<dbReference type="CTD" id="20206738"/>
<dbReference type="AlphaFoldDB" id="T1FD39"/>
<evidence type="ECO:0000313" key="11">
    <source>
        <dbReference type="Proteomes" id="UP000015101"/>
    </source>
</evidence>
<evidence type="ECO:0000256" key="7">
    <source>
        <dbReference type="PIRSR" id="PIRSR602401-1"/>
    </source>
</evidence>
<dbReference type="GO" id="GO:0004497">
    <property type="term" value="F:monooxygenase activity"/>
    <property type="evidence" value="ECO:0007669"/>
    <property type="project" value="UniProtKB-KW"/>
</dbReference>
<reference evidence="11" key="1">
    <citation type="submission" date="2012-12" db="EMBL/GenBank/DDBJ databases">
        <authorList>
            <person name="Hellsten U."/>
            <person name="Grimwood J."/>
            <person name="Chapman J.A."/>
            <person name="Shapiro H."/>
            <person name="Aerts A."/>
            <person name="Otillar R.P."/>
            <person name="Terry A.Y."/>
            <person name="Boore J.L."/>
            <person name="Simakov O."/>
            <person name="Marletaz F."/>
            <person name="Cho S.-J."/>
            <person name="Edsinger-Gonzales E."/>
            <person name="Havlak P."/>
            <person name="Kuo D.-H."/>
            <person name="Larsson T."/>
            <person name="Lv J."/>
            <person name="Arendt D."/>
            <person name="Savage R."/>
            <person name="Osoegawa K."/>
            <person name="de Jong P."/>
            <person name="Lindberg D.R."/>
            <person name="Seaver E.C."/>
            <person name="Weisblat D.A."/>
            <person name="Putnam N.H."/>
            <person name="Grigoriev I.V."/>
            <person name="Rokhsar D.S."/>
        </authorList>
    </citation>
    <scope>NUCLEOTIDE SEQUENCE</scope>
</reference>
<dbReference type="EnsemblMetazoa" id="HelroT178375">
    <property type="protein sequence ID" value="HelroP178375"/>
    <property type="gene ID" value="HelroG178375"/>
</dbReference>
<dbReference type="InterPro" id="IPR036396">
    <property type="entry name" value="Cyt_P450_sf"/>
</dbReference>
<comment type="similarity">
    <text evidence="2 8">Belongs to the cytochrome P450 family.</text>
</comment>